<reference evidence="1 2" key="1">
    <citation type="submission" date="2020-02" db="EMBL/GenBank/DDBJ databases">
        <authorList>
            <person name="Ferguson B K."/>
        </authorList>
    </citation>
    <scope>NUCLEOTIDE SEQUENCE [LARGE SCALE GENOMIC DNA]</scope>
</reference>
<dbReference type="AlphaFoldDB" id="A0A6H5FZ90"/>
<sequence length="256" mass="28873">MRQNLEEARRSSIQEVDAADLLNQPVFRTGSIFPRTIPIRSAPACLRDSPHICVLSQPRRRRPINSTTIRKTHEQVPCQYCNRISSKCKLTWGGAEDGRSPPRKALGFPSTQFDFLSRYIKYHQISGNYVIEEGFPSIEWPLDVLGPFLDRVTLATVKKVYPGSCDRICGGQGGELNPSGERTQQPTCAPLEGICSWNKAEDRTALAAEQQNREPVKYTERNSVLLEVLIWLRSLGHWRKPGRRRAGPDPTTPFAC</sequence>
<dbReference type="Proteomes" id="UP000479000">
    <property type="component" value="Unassembled WGS sequence"/>
</dbReference>
<gene>
    <name evidence="1" type="ORF">NTEN_LOCUS2181</name>
</gene>
<evidence type="ECO:0000313" key="1">
    <source>
        <dbReference type="EMBL" id="CAA9995390.1"/>
    </source>
</evidence>
<name>A0A6H5FZ90_9HEMI</name>
<evidence type="ECO:0000313" key="2">
    <source>
        <dbReference type="Proteomes" id="UP000479000"/>
    </source>
</evidence>
<protein>
    <submittedName>
        <fullName evidence="1">Uncharacterized protein</fullName>
    </submittedName>
</protein>
<keyword evidence="2" id="KW-1185">Reference proteome</keyword>
<proteinExistence type="predicted"/>
<dbReference type="EMBL" id="CADCXU010003295">
    <property type="protein sequence ID" value="CAA9995390.1"/>
    <property type="molecule type" value="Genomic_DNA"/>
</dbReference>
<organism evidence="1 2">
    <name type="scientific">Nesidiocoris tenuis</name>
    <dbReference type="NCBI Taxonomy" id="355587"/>
    <lineage>
        <taxon>Eukaryota</taxon>
        <taxon>Metazoa</taxon>
        <taxon>Ecdysozoa</taxon>
        <taxon>Arthropoda</taxon>
        <taxon>Hexapoda</taxon>
        <taxon>Insecta</taxon>
        <taxon>Pterygota</taxon>
        <taxon>Neoptera</taxon>
        <taxon>Paraneoptera</taxon>
        <taxon>Hemiptera</taxon>
        <taxon>Heteroptera</taxon>
        <taxon>Panheteroptera</taxon>
        <taxon>Cimicomorpha</taxon>
        <taxon>Miridae</taxon>
        <taxon>Dicyphina</taxon>
        <taxon>Nesidiocoris</taxon>
    </lineage>
</organism>
<accession>A0A6H5FZ90</accession>